<reference evidence="1" key="1">
    <citation type="journal article" date="2021" name="Nat. Commun.">
        <title>Genetic determinants of endophytism in the Arabidopsis root mycobiome.</title>
        <authorList>
            <person name="Mesny F."/>
            <person name="Miyauchi S."/>
            <person name="Thiergart T."/>
            <person name="Pickel B."/>
            <person name="Atanasova L."/>
            <person name="Karlsson M."/>
            <person name="Huettel B."/>
            <person name="Barry K.W."/>
            <person name="Haridas S."/>
            <person name="Chen C."/>
            <person name="Bauer D."/>
            <person name="Andreopoulos W."/>
            <person name="Pangilinan J."/>
            <person name="LaButti K."/>
            <person name="Riley R."/>
            <person name="Lipzen A."/>
            <person name="Clum A."/>
            <person name="Drula E."/>
            <person name="Henrissat B."/>
            <person name="Kohler A."/>
            <person name="Grigoriev I.V."/>
            <person name="Martin F.M."/>
            <person name="Hacquard S."/>
        </authorList>
    </citation>
    <scope>NUCLEOTIDE SEQUENCE</scope>
    <source>
        <strain evidence="1">MPI-SDFR-AT-0073</strain>
    </source>
</reference>
<protein>
    <submittedName>
        <fullName evidence="1">Uncharacterized protein</fullName>
    </submittedName>
</protein>
<gene>
    <name evidence="1" type="ORF">BKA67DRAFT_583369</name>
</gene>
<evidence type="ECO:0000313" key="2">
    <source>
        <dbReference type="Proteomes" id="UP000758603"/>
    </source>
</evidence>
<comment type="caution">
    <text evidence="1">The sequence shown here is derived from an EMBL/GenBank/DDBJ whole genome shotgun (WGS) entry which is preliminary data.</text>
</comment>
<dbReference type="EMBL" id="JAGPXC010000010">
    <property type="protein sequence ID" value="KAH6646146.1"/>
    <property type="molecule type" value="Genomic_DNA"/>
</dbReference>
<accession>A0A9P8UC17</accession>
<evidence type="ECO:0000313" key="1">
    <source>
        <dbReference type="EMBL" id="KAH6646146.1"/>
    </source>
</evidence>
<keyword evidence="2" id="KW-1185">Reference proteome</keyword>
<sequence>MSQQGGETKPAQTYRITSRRTQFPSISNYNISSFMFHLRRFFSPNATDITALLQQTIVPLSTLQSWLQQRIFSAFFQSLPRGLRLRIWRAAVQPAIPGAHSFT</sequence>
<dbReference type="AlphaFoldDB" id="A0A9P8UC17"/>
<proteinExistence type="predicted"/>
<name>A0A9P8UC17_9PEZI</name>
<organism evidence="1 2">
    <name type="scientific">Truncatella angustata</name>
    <dbReference type="NCBI Taxonomy" id="152316"/>
    <lineage>
        <taxon>Eukaryota</taxon>
        <taxon>Fungi</taxon>
        <taxon>Dikarya</taxon>
        <taxon>Ascomycota</taxon>
        <taxon>Pezizomycotina</taxon>
        <taxon>Sordariomycetes</taxon>
        <taxon>Xylariomycetidae</taxon>
        <taxon>Amphisphaeriales</taxon>
        <taxon>Sporocadaceae</taxon>
        <taxon>Truncatella</taxon>
    </lineage>
</organism>
<dbReference type="RefSeq" id="XP_045952660.1">
    <property type="nucleotide sequence ID" value="XM_046104066.1"/>
</dbReference>
<dbReference type="GeneID" id="70132957"/>
<dbReference type="Proteomes" id="UP000758603">
    <property type="component" value="Unassembled WGS sequence"/>
</dbReference>